<comment type="similarity">
    <text evidence="2">Belongs to the ferric reductase (FRE) family.</text>
</comment>
<dbReference type="Pfam" id="PF01794">
    <property type="entry name" value="Ferric_reduct"/>
    <property type="match status" value="1"/>
</dbReference>
<comment type="subcellular location">
    <subcellularLocation>
        <location evidence="1">Cell membrane</location>
        <topology evidence="1">Multi-pass membrane protein</topology>
    </subcellularLocation>
</comment>
<dbReference type="CDD" id="cd06186">
    <property type="entry name" value="NOX_Duox_like_FAD_NADP"/>
    <property type="match status" value="1"/>
</dbReference>
<dbReference type="InterPro" id="IPR017927">
    <property type="entry name" value="FAD-bd_FR_type"/>
</dbReference>
<keyword evidence="10" id="KW-0406">Ion transport</keyword>
<sequence length="531" mass="59499">MDILTIYAIAIGGIFLSLVIYRALKVFAPWSNAMNVFIYQHLAYPYVLGRHSLLGPWTRAGVFLHLIYLAINLLLLFFNSISMAASGRRAGTLSLLNMIFLLASWHLSNLADILGISLRIYRRMHRAAGWMVVALVVFHVLAMLQGKTHEDQEINTGRLSAIIGAGCLCSLVILSLPFCRRLSYELFLRLHQALAVVSVYGIWRHLPSEKYSSRLYLYIALGILGSTSFSHLILFLYRNGLFSGNGCPRAIAICHKNERDAENAGQHARATPIRVRLILPRPIKAMAGQYINLWLPSLGLWSWVQTHPFMITSWSRTDQGVLDLLVEPRGGLTKTLVRQAHAAPKGNFSSLALYSGPHGISECVDKYESVLLVASGAGIAAIIPYAKKLIHGYNTCTSHVRRMHLIWQVESLDVAISMQGLLNDLLKDDVLDDGYILAISVYVGRGLLSHEKLPFGKHDRAFLYQGTPDYSIIIPAEVSGEKIERLPNIRDERGQMLLITSASARLRDNLRHIARGYLHQRLQMIELEYQP</sequence>
<evidence type="ECO:0000256" key="8">
    <source>
        <dbReference type="ARBA" id="ARBA00022989"/>
    </source>
</evidence>
<evidence type="ECO:0000256" key="3">
    <source>
        <dbReference type="ARBA" id="ARBA00012668"/>
    </source>
</evidence>
<evidence type="ECO:0000256" key="9">
    <source>
        <dbReference type="ARBA" id="ARBA00023002"/>
    </source>
</evidence>
<accession>W6QKB1</accession>
<evidence type="ECO:0000256" key="1">
    <source>
        <dbReference type="ARBA" id="ARBA00004651"/>
    </source>
</evidence>
<feature type="transmembrane region" description="Helical" evidence="13">
    <location>
        <begin position="90"/>
        <end position="107"/>
    </location>
</feature>
<evidence type="ECO:0000256" key="12">
    <source>
        <dbReference type="ARBA" id="ARBA00048483"/>
    </source>
</evidence>
<dbReference type="PROSITE" id="PS51384">
    <property type="entry name" value="FAD_FR"/>
    <property type="match status" value="1"/>
</dbReference>
<dbReference type="EMBL" id="HG792017">
    <property type="protein sequence ID" value="CDM34664.1"/>
    <property type="molecule type" value="Genomic_DNA"/>
</dbReference>
<evidence type="ECO:0000256" key="6">
    <source>
        <dbReference type="ARBA" id="ARBA00022692"/>
    </source>
</evidence>
<dbReference type="Gene3D" id="3.40.50.80">
    <property type="entry name" value="Nucleotide-binding domain of ferredoxin-NADP reductase (FNR) module"/>
    <property type="match status" value="1"/>
</dbReference>
<dbReference type="InterPro" id="IPR017938">
    <property type="entry name" value="Riboflavin_synthase-like_b-brl"/>
</dbReference>
<evidence type="ECO:0000259" key="14">
    <source>
        <dbReference type="PROSITE" id="PS51384"/>
    </source>
</evidence>
<feature type="transmembrane region" description="Helical" evidence="13">
    <location>
        <begin position="156"/>
        <end position="174"/>
    </location>
</feature>
<reference evidence="15" key="1">
    <citation type="journal article" date="2014" name="Nat. Commun.">
        <title>Multiple recent horizontal transfers of a large genomic region in cheese making fungi.</title>
        <authorList>
            <person name="Cheeseman K."/>
            <person name="Ropars J."/>
            <person name="Renault P."/>
            <person name="Dupont J."/>
            <person name="Gouzy J."/>
            <person name="Branca A."/>
            <person name="Abraham A.L."/>
            <person name="Ceppi M."/>
            <person name="Conseiller E."/>
            <person name="Debuchy R."/>
            <person name="Malagnac F."/>
            <person name="Goarin A."/>
            <person name="Silar P."/>
            <person name="Lacoste S."/>
            <person name="Sallet E."/>
            <person name="Bensimon A."/>
            <person name="Giraud T."/>
            <person name="Brygoo Y."/>
        </authorList>
    </citation>
    <scope>NUCLEOTIDE SEQUENCE [LARGE SCALE GENOMIC DNA]</scope>
    <source>
        <strain evidence="15">FM164</strain>
    </source>
</reference>
<dbReference type="GO" id="GO:0006879">
    <property type="term" value="P:intracellular iron ion homeostasis"/>
    <property type="evidence" value="ECO:0007669"/>
    <property type="project" value="TreeGrafter"/>
</dbReference>
<dbReference type="Pfam" id="PF08022">
    <property type="entry name" value="FAD_binding_8"/>
    <property type="match status" value="1"/>
</dbReference>
<keyword evidence="5" id="KW-1003">Cell membrane</keyword>
<keyword evidence="11 13" id="KW-0472">Membrane</keyword>
<evidence type="ECO:0000313" key="16">
    <source>
        <dbReference type="Proteomes" id="UP000030686"/>
    </source>
</evidence>
<dbReference type="SUPFAM" id="SSF52343">
    <property type="entry name" value="Ferredoxin reductase-like, C-terminal NADP-linked domain"/>
    <property type="match status" value="1"/>
</dbReference>
<keyword evidence="9" id="KW-0560">Oxidoreductase</keyword>
<protein>
    <recommendedName>
        <fullName evidence="3">ferric-chelate reductase (NADPH)</fullName>
        <ecNumber evidence="3">1.16.1.9</ecNumber>
    </recommendedName>
</protein>
<evidence type="ECO:0000256" key="2">
    <source>
        <dbReference type="ARBA" id="ARBA00006278"/>
    </source>
</evidence>
<evidence type="ECO:0000256" key="10">
    <source>
        <dbReference type="ARBA" id="ARBA00023065"/>
    </source>
</evidence>
<dbReference type="Pfam" id="PF08030">
    <property type="entry name" value="NAD_binding_6"/>
    <property type="match status" value="1"/>
</dbReference>
<evidence type="ECO:0000256" key="7">
    <source>
        <dbReference type="ARBA" id="ARBA00022982"/>
    </source>
</evidence>
<proteinExistence type="inferred from homology"/>
<dbReference type="GO" id="GO:0015677">
    <property type="term" value="P:copper ion import"/>
    <property type="evidence" value="ECO:0007669"/>
    <property type="project" value="TreeGrafter"/>
</dbReference>
<dbReference type="OMA" id="YINIWIP"/>
<dbReference type="EC" id="1.16.1.9" evidence="3"/>
<dbReference type="SUPFAM" id="SSF63380">
    <property type="entry name" value="Riboflavin synthase domain-like"/>
    <property type="match status" value="1"/>
</dbReference>
<dbReference type="GO" id="GO:0005886">
    <property type="term" value="C:plasma membrane"/>
    <property type="evidence" value="ECO:0007669"/>
    <property type="project" value="UniProtKB-SubCell"/>
</dbReference>
<feature type="transmembrane region" description="Helical" evidence="13">
    <location>
        <begin position="36"/>
        <end position="54"/>
    </location>
</feature>
<dbReference type="FunFam" id="3.40.50.80:FF:000071">
    <property type="entry name" value="Cell surface metalloreductase (FreA), putative"/>
    <property type="match status" value="1"/>
</dbReference>
<comment type="catalytic activity">
    <reaction evidence="12">
        <text>2 a Fe(II)-siderophore + NADP(+) + H(+) = 2 a Fe(III)-siderophore + NADPH</text>
        <dbReference type="Rhea" id="RHEA:28795"/>
        <dbReference type="Rhea" id="RHEA-COMP:11342"/>
        <dbReference type="Rhea" id="RHEA-COMP:11344"/>
        <dbReference type="ChEBI" id="CHEBI:15378"/>
        <dbReference type="ChEBI" id="CHEBI:29033"/>
        <dbReference type="ChEBI" id="CHEBI:29034"/>
        <dbReference type="ChEBI" id="CHEBI:57783"/>
        <dbReference type="ChEBI" id="CHEBI:58349"/>
        <dbReference type="EC" id="1.16.1.9"/>
    </reaction>
</comment>
<keyword evidence="7" id="KW-0249">Electron transport</keyword>
<dbReference type="InterPro" id="IPR013130">
    <property type="entry name" value="Fe3_Rdtase_TM_dom"/>
</dbReference>
<dbReference type="STRING" id="1365484.W6QKB1"/>
<evidence type="ECO:0000256" key="11">
    <source>
        <dbReference type="ARBA" id="ARBA00023136"/>
    </source>
</evidence>
<evidence type="ECO:0000256" key="5">
    <source>
        <dbReference type="ARBA" id="ARBA00022475"/>
    </source>
</evidence>
<feature type="transmembrane region" description="Helical" evidence="13">
    <location>
        <begin position="186"/>
        <end position="203"/>
    </location>
</feature>
<dbReference type="InterPro" id="IPR051410">
    <property type="entry name" value="Ferric/Cupric_Reductase"/>
</dbReference>
<keyword evidence="8 13" id="KW-1133">Transmembrane helix</keyword>
<name>W6QKB1_PENRF</name>
<dbReference type="InterPro" id="IPR039261">
    <property type="entry name" value="FNR_nucleotide-bd"/>
</dbReference>
<organism evidence="15 16">
    <name type="scientific">Penicillium roqueforti (strain FM164)</name>
    <dbReference type="NCBI Taxonomy" id="1365484"/>
    <lineage>
        <taxon>Eukaryota</taxon>
        <taxon>Fungi</taxon>
        <taxon>Dikarya</taxon>
        <taxon>Ascomycota</taxon>
        <taxon>Pezizomycotina</taxon>
        <taxon>Eurotiomycetes</taxon>
        <taxon>Eurotiomycetidae</taxon>
        <taxon>Eurotiales</taxon>
        <taxon>Aspergillaceae</taxon>
        <taxon>Penicillium</taxon>
    </lineage>
</organism>
<feature type="transmembrane region" description="Helical" evidence="13">
    <location>
        <begin position="127"/>
        <end position="144"/>
    </location>
</feature>
<dbReference type="GO" id="GO:0006826">
    <property type="term" value="P:iron ion transport"/>
    <property type="evidence" value="ECO:0007669"/>
    <property type="project" value="UniProtKB-ARBA"/>
</dbReference>
<dbReference type="Proteomes" id="UP000030686">
    <property type="component" value="Unassembled WGS sequence"/>
</dbReference>
<feature type="domain" description="FAD-binding FR-type" evidence="14">
    <location>
        <begin position="256"/>
        <end position="364"/>
    </location>
</feature>
<dbReference type="PANTHER" id="PTHR32361">
    <property type="entry name" value="FERRIC/CUPRIC REDUCTASE TRANSMEMBRANE COMPONENT"/>
    <property type="match status" value="1"/>
</dbReference>
<feature type="transmembrane region" description="Helical" evidence="13">
    <location>
        <begin position="215"/>
        <end position="237"/>
    </location>
</feature>
<feature type="transmembrane region" description="Helical" evidence="13">
    <location>
        <begin position="60"/>
        <end position="78"/>
    </location>
</feature>
<gene>
    <name evidence="15" type="ORF">PROQFM164_S03g001389</name>
</gene>
<keyword evidence="4" id="KW-0813">Transport</keyword>
<dbReference type="PANTHER" id="PTHR32361:SF26">
    <property type="entry name" value="FAD-BINDING 8 DOMAIN-CONTAINING PROTEIN-RELATED"/>
    <property type="match status" value="1"/>
</dbReference>
<dbReference type="OrthoDB" id="4494341at2759"/>
<dbReference type="AlphaFoldDB" id="W6QKB1"/>
<keyword evidence="16" id="KW-1185">Reference proteome</keyword>
<feature type="transmembrane region" description="Helical" evidence="13">
    <location>
        <begin position="6"/>
        <end position="24"/>
    </location>
</feature>
<evidence type="ECO:0000256" key="13">
    <source>
        <dbReference type="SAM" id="Phobius"/>
    </source>
</evidence>
<dbReference type="InterPro" id="IPR013112">
    <property type="entry name" value="FAD-bd_8"/>
</dbReference>
<evidence type="ECO:0000313" key="15">
    <source>
        <dbReference type="EMBL" id="CDM34664.1"/>
    </source>
</evidence>
<keyword evidence="6 13" id="KW-0812">Transmembrane</keyword>
<dbReference type="GO" id="GO:0052851">
    <property type="term" value="F:ferric-chelate reductase (NADPH) activity"/>
    <property type="evidence" value="ECO:0007669"/>
    <property type="project" value="UniProtKB-EC"/>
</dbReference>
<dbReference type="InterPro" id="IPR013121">
    <property type="entry name" value="Fe_red_NAD-bd_6"/>
</dbReference>
<evidence type="ECO:0000256" key="4">
    <source>
        <dbReference type="ARBA" id="ARBA00022448"/>
    </source>
</evidence>